<keyword evidence="4 5" id="KW-0472">Membrane</keyword>
<evidence type="ECO:0000256" key="3">
    <source>
        <dbReference type="ARBA" id="ARBA00022989"/>
    </source>
</evidence>
<dbReference type="PANTHER" id="PTHR36460:SF1">
    <property type="entry name" value="UPF0132 DOMAIN PROTEIN (AFU_ORTHOLOGUE AFUA_3G10255)"/>
    <property type="match status" value="1"/>
</dbReference>
<proteinExistence type="predicted"/>
<dbReference type="Pfam" id="PF09685">
    <property type="entry name" value="MamF_MmsF"/>
    <property type="match status" value="1"/>
</dbReference>
<evidence type="ECO:0000313" key="6">
    <source>
        <dbReference type="EMBL" id="XCH34030.1"/>
    </source>
</evidence>
<dbReference type="AlphaFoldDB" id="A0AAU8GC71"/>
<feature type="transmembrane region" description="Helical" evidence="5">
    <location>
        <begin position="100"/>
        <end position="118"/>
    </location>
</feature>
<gene>
    <name evidence="6" type="ORF">ABV300_03890</name>
</gene>
<comment type="subcellular location">
    <subcellularLocation>
        <location evidence="1">Membrane</location>
        <topology evidence="1">Multi-pass membrane protein</topology>
    </subcellularLocation>
</comment>
<name>A0AAU8GC71_9CHLR</name>
<keyword evidence="3 5" id="KW-1133">Transmembrane helix</keyword>
<feature type="transmembrane region" description="Helical" evidence="5">
    <location>
        <begin position="177"/>
        <end position="197"/>
    </location>
</feature>
<evidence type="ECO:0000256" key="5">
    <source>
        <dbReference type="SAM" id="Phobius"/>
    </source>
</evidence>
<evidence type="ECO:0000256" key="2">
    <source>
        <dbReference type="ARBA" id="ARBA00022692"/>
    </source>
</evidence>
<dbReference type="InterPro" id="IPR019109">
    <property type="entry name" value="MamF_MmsF"/>
</dbReference>
<feature type="transmembrane region" description="Helical" evidence="5">
    <location>
        <begin position="227"/>
        <end position="248"/>
    </location>
</feature>
<evidence type="ECO:0000256" key="4">
    <source>
        <dbReference type="ARBA" id="ARBA00023136"/>
    </source>
</evidence>
<dbReference type="PANTHER" id="PTHR36460">
    <property type="entry name" value="UPF0132 DOMAIN PROTEIN (AFU_ORTHOLOGUE AFUA_3G10255)"/>
    <property type="match status" value="1"/>
</dbReference>
<evidence type="ECO:0000256" key="1">
    <source>
        <dbReference type="ARBA" id="ARBA00004141"/>
    </source>
</evidence>
<feature type="transmembrane region" description="Helical" evidence="5">
    <location>
        <begin position="260"/>
        <end position="279"/>
    </location>
</feature>
<dbReference type="GO" id="GO:0016020">
    <property type="term" value="C:membrane"/>
    <property type="evidence" value="ECO:0007669"/>
    <property type="project" value="UniProtKB-SubCell"/>
</dbReference>
<reference evidence="6" key="1">
    <citation type="submission" date="2024-06" db="EMBL/GenBank/DDBJ databases">
        <title>A Novel Isolate, Dehalogenimonas sp. Strain 4OHTPN, Dechlorinates Aromatic 4 Hydroxy chlorothalonil by a Novel Reductive Dehalogenase.</title>
        <authorList>
            <person name="Liu G."/>
        </authorList>
    </citation>
    <scope>NUCLEOTIDE SEQUENCE</scope>
    <source>
        <strain evidence="6">4OHTPN</strain>
    </source>
</reference>
<organism evidence="6">
    <name type="scientific">Dehalogenimonas sp. 4OHTPN</name>
    <dbReference type="NCBI Taxonomy" id="3166643"/>
    <lineage>
        <taxon>Bacteria</taxon>
        <taxon>Bacillati</taxon>
        <taxon>Chloroflexota</taxon>
        <taxon>Dehalococcoidia</taxon>
        <taxon>Dehalococcoidales</taxon>
        <taxon>Dehalococcoidaceae</taxon>
        <taxon>Dehalogenimonas</taxon>
    </lineage>
</organism>
<feature type="transmembrane region" description="Helical" evidence="5">
    <location>
        <begin position="75"/>
        <end position="94"/>
    </location>
</feature>
<feature type="transmembrane region" description="Helical" evidence="5">
    <location>
        <begin position="299"/>
        <end position="321"/>
    </location>
</feature>
<keyword evidence="2 5" id="KW-0812">Transmembrane</keyword>
<dbReference type="EMBL" id="CP159307">
    <property type="protein sequence ID" value="XCH34030.1"/>
    <property type="molecule type" value="Genomic_DNA"/>
</dbReference>
<sequence length="331" mass="36199">MDITPEQRKAIYEEEKARIEQEARSNGGQTSSSQSTSTGLPPNVAALLCYLGVWVTGIIFIILEQKSVKVRFHATQSILIFAPLAIMGWILGWIPNSGGVLSAAVSILALVLWILLMVKAYRDEEFEVPLVSSLSRQLIKAPVTYSSMDKTQAAGSTGAPSGELAGRYVPGSRTGRLVGSSLSIGWSAVLLVLFNYYSEYIATYQGQTSDGVTNWIRDPIFNQDLHLWLPVLNTALFAAILGNIITIVWDKYLLREPIKILIDVFALVAIVSLINIFPFDFSTFSDTVAIEATEIGVKVFLILVAVGIGVGVLVRFIKLIINIARGITSYR</sequence>
<feature type="transmembrane region" description="Helical" evidence="5">
    <location>
        <begin position="44"/>
        <end position="63"/>
    </location>
</feature>
<accession>A0AAU8GC71</accession>
<protein>
    <submittedName>
        <fullName evidence="6">Uncharacterized protein</fullName>
    </submittedName>
</protein>
<dbReference type="RefSeq" id="WP_353715216.1">
    <property type="nucleotide sequence ID" value="NZ_CP159307.1"/>
</dbReference>